<protein>
    <submittedName>
        <fullName evidence="2">Phage antirepressor KilAC domain-containing protein</fullName>
    </submittedName>
</protein>
<evidence type="ECO:0000313" key="3">
    <source>
        <dbReference type="Proteomes" id="UP001196915"/>
    </source>
</evidence>
<comment type="caution">
    <text evidence="2">The sequence shown here is derived from an EMBL/GenBank/DDBJ whole genome shotgun (WGS) entry which is preliminary data.</text>
</comment>
<evidence type="ECO:0000259" key="1">
    <source>
        <dbReference type="Pfam" id="PF03374"/>
    </source>
</evidence>
<reference evidence="2" key="1">
    <citation type="submission" date="2021-06" db="EMBL/GenBank/DDBJ databases">
        <title>A collection of bacterial strains from the Burkholderia cepacia Research Laboratory and Repository.</title>
        <authorList>
            <person name="Lipuma J."/>
            <person name="Spilker T."/>
        </authorList>
    </citation>
    <scope>NUCLEOTIDE SEQUENCE</scope>
    <source>
        <strain evidence="2">AU37435</strain>
    </source>
</reference>
<dbReference type="RefSeq" id="WP_217078413.1">
    <property type="nucleotide sequence ID" value="NZ_JAHPMX010000006.1"/>
</dbReference>
<feature type="domain" description="Antirepressor protein C-terminal" evidence="1">
    <location>
        <begin position="146"/>
        <end position="245"/>
    </location>
</feature>
<dbReference type="AlphaFoldDB" id="A0AAP2MPJ7"/>
<dbReference type="GO" id="GO:0003677">
    <property type="term" value="F:DNA binding"/>
    <property type="evidence" value="ECO:0007669"/>
    <property type="project" value="InterPro"/>
</dbReference>
<gene>
    <name evidence="2" type="ORF">KTE52_14280</name>
</gene>
<dbReference type="EMBL" id="JAHPMX010000006">
    <property type="protein sequence ID" value="MBU9357497.1"/>
    <property type="molecule type" value="Genomic_DNA"/>
</dbReference>
<organism evidence="2 3">
    <name type="scientific">Burkholderia multivorans</name>
    <dbReference type="NCBI Taxonomy" id="87883"/>
    <lineage>
        <taxon>Bacteria</taxon>
        <taxon>Pseudomonadati</taxon>
        <taxon>Pseudomonadota</taxon>
        <taxon>Betaproteobacteria</taxon>
        <taxon>Burkholderiales</taxon>
        <taxon>Burkholderiaceae</taxon>
        <taxon>Burkholderia</taxon>
        <taxon>Burkholderia cepacia complex</taxon>
    </lineage>
</organism>
<accession>A0AAP2MPJ7</accession>
<name>A0AAP2MPJ7_9BURK</name>
<evidence type="ECO:0000313" key="2">
    <source>
        <dbReference type="EMBL" id="MBU9357497.1"/>
    </source>
</evidence>
<proteinExistence type="predicted"/>
<dbReference type="InterPro" id="IPR005039">
    <property type="entry name" value="Ant_C"/>
</dbReference>
<dbReference type="Pfam" id="PF03374">
    <property type="entry name" value="ANT"/>
    <property type="match status" value="1"/>
</dbReference>
<sequence length="277" mass="31420">MNNNGLMNFDPAQTVLTMNSLQIAELVESRHDSVKRAIERLVEKSVIAVPPMVDMQIDGGNNRTYTTRAYVFRGEQGKRDSIVVVAQLSPQFTARLVDRWQELEAQVIKPAFQIPQTLCEALRMAADLEEQRAALALENEEKARLLEEQKPHVEYAEALLASDETIDMAQMAQELTQAGFDIGRNNLFRLLRKEGILKSDNRPYREYADWFHVEARIFTGRSGQPHSTYTTLVTPRGEAALLRKYAPKRTAIVAKPQTKMRGLFKQRPASAKPDTLH</sequence>
<dbReference type="Proteomes" id="UP001196915">
    <property type="component" value="Unassembled WGS sequence"/>
</dbReference>